<gene>
    <name evidence="10" type="ORF">Dfulv_22230</name>
</gene>
<evidence type="ECO:0000256" key="3">
    <source>
        <dbReference type="ARBA" id="ARBA00013223"/>
    </source>
</evidence>
<keyword evidence="11" id="KW-1185">Reference proteome</keyword>
<keyword evidence="4" id="KW-0285">Flavoprotein</keyword>
<protein>
    <recommendedName>
        <fullName evidence="3">ferredoxin--NADP(+) reductase</fullName>
        <ecNumber evidence="3">1.18.1.2</ecNumber>
    </recommendedName>
</protein>
<evidence type="ECO:0000256" key="5">
    <source>
        <dbReference type="ARBA" id="ARBA00022827"/>
    </source>
</evidence>
<reference evidence="10" key="1">
    <citation type="submission" date="2021-04" db="EMBL/GenBank/DDBJ databases">
        <authorList>
            <person name="Hartkoorn R.C."/>
            <person name="Beaudoing E."/>
            <person name="Hot D."/>
        </authorList>
    </citation>
    <scope>NUCLEOTIDE SEQUENCE</scope>
    <source>
        <strain evidence="10">NRRL B-16292</strain>
    </source>
</reference>
<keyword evidence="7" id="KW-0560">Oxidoreductase</keyword>
<evidence type="ECO:0000256" key="2">
    <source>
        <dbReference type="ARBA" id="ARBA00008312"/>
    </source>
</evidence>
<evidence type="ECO:0000256" key="6">
    <source>
        <dbReference type="ARBA" id="ARBA00022857"/>
    </source>
</evidence>
<evidence type="ECO:0000256" key="8">
    <source>
        <dbReference type="ARBA" id="ARBA00047776"/>
    </source>
</evidence>
<dbReference type="InterPro" id="IPR036188">
    <property type="entry name" value="FAD/NAD-bd_sf"/>
</dbReference>
<reference evidence="10" key="2">
    <citation type="submission" date="2022-09" db="EMBL/GenBank/DDBJ databases">
        <title>Biosynthetic gene clusters of Dactylosporangioum fulvum.</title>
        <authorList>
            <person name="Caradec T."/>
        </authorList>
    </citation>
    <scope>NUCLEOTIDE SEQUENCE</scope>
    <source>
        <strain evidence="10">NRRL B-16292</strain>
    </source>
</reference>
<evidence type="ECO:0000256" key="4">
    <source>
        <dbReference type="ARBA" id="ARBA00022630"/>
    </source>
</evidence>
<proteinExistence type="inferred from homology"/>
<dbReference type="InterPro" id="IPR021163">
    <property type="entry name" value="Ferredox_Rdtase_adrenod"/>
</dbReference>
<dbReference type="Pfam" id="PF07992">
    <property type="entry name" value="Pyr_redox_2"/>
    <property type="match status" value="1"/>
</dbReference>
<comment type="similarity">
    <text evidence="2">Belongs to the ferredoxin--NADP reductase type 1 family.</text>
</comment>
<evidence type="ECO:0000259" key="9">
    <source>
        <dbReference type="Pfam" id="PF07992"/>
    </source>
</evidence>
<comment type="catalytic activity">
    <reaction evidence="8">
        <text>2 reduced [2Fe-2S]-[ferredoxin] + NADP(+) + H(+) = 2 oxidized [2Fe-2S]-[ferredoxin] + NADPH</text>
        <dbReference type="Rhea" id="RHEA:20125"/>
        <dbReference type="Rhea" id="RHEA-COMP:10000"/>
        <dbReference type="Rhea" id="RHEA-COMP:10001"/>
        <dbReference type="ChEBI" id="CHEBI:15378"/>
        <dbReference type="ChEBI" id="CHEBI:33737"/>
        <dbReference type="ChEBI" id="CHEBI:33738"/>
        <dbReference type="ChEBI" id="CHEBI:57783"/>
        <dbReference type="ChEBI" id="CHEBI:58349"/>
        <dbReference type="EC" id="1.18.1.2"/>
    </reaction>
</comment>
<comment type="cofactor">
    <cofactor evidence="1">
        <name>FAD</name>
        <dbReference type="ChEBI" id="CHEBI:57692"/>
    </cofactor>
</comment>
<dbReference type="InterPro" id="IPR055275">
    <property type="entry name" value="Ferredox_Rdtase"/>
</dbReference>
<evidence type="ECO:0000313" key="10">
    <source>
        <dbReference type="EMBL" id="UWP86811.1"/>
    </source>
</evidence>
<dbReference type="SUPFAM" id="SSF51971">
    <property type="entry name" value="Nucleotide-binding domain"/>
    <property type="match status" value="1"/>
</dbReference>
<name>A0ABY5WC28_9ACTN</name>
<dbReference type="PRINTS" id="PR00419">
    <property type="entry name" value="ADXRDTASE"/>
</dbReference>
<keyword evidence="5" id="KW-0274">FAD</keyword>
<evidence type="ECO:0000256" key="7">
    <source>
        <dbReference type="ARBA" id="ARBA00023002"/>
    </source>
</evidence>
<dbReference type="EC" id="1.18.1.2" evidence="3"/>
<evidence type="ECO:0000256" key="1">
    <source>
        <dbReference type="ARBA" id="ARBA00001974"/>
    </source>
</evidence>
<dbReference type="PANTHER" id="PTHR48467">
    <property type="entry name" value="GLUTAMATE SYNTHASE 1 [NADH], CHLOROPLASTIC-LIKE"/>
    <property type="match status" value="1"/>
</dbReference>
<dbReference type="Gene3D" id="3.50.50.60">
    <property type="entry name" value="FAD/NAD(P)-binding domain"/>
    <property type="match status" value="1"/>
</dbReference>
<dbReference type="PANTHER" id="PTHR48467:SF1">
    <property type="entry name" value="GLUTAMATE SYNTHASE 1 [NADH], CHLOROPLASTIC-LIKE"/>
    <property type="match status" value="1"/>
</dbReference>
<sequence>MVTVAIIGSGPAGCYTAQFLRKRLPDAAITVFDRLPVPFGLVRYGVAPDHQGTKAVTRQFDRLFEREGVRFAGNVEVGTDVSTDQIEANFDVIVVATGLDDDRLLDIPGEDHPRVIGAGRIVRMINGHPDSVGEEICLGANLVLIGNGNVAGDLMRLLLKPLDAFADSDVDDGVLRHLRGAGVRRLEVIGRSPMAAAKFDPVVLRELRGLSGVRFDVDVESDDNPSRIAEVIRELRDSSDPEAGTTVVLRFGWTPQRILADGGSCLVEFVAPGGSRLRLGADAVITAIGFQHSSKRLYPGDDTGPEVISALPSIYRTGWYRRGPRGTIPENRVDAREVADAIAADVEAGKVRTGRPGWPGLPEHVRERAVDFSGWRAIDAHELAHASAGRFRSKVTDREQLLRLASRNVVADGDRMEVDR</sequence>
<dbReference type="EMBL" id="CP073720">
    <property type="protein sequence ID" value="UWP86811.1"/>
    <property type="molecule type" value="Genomic_DNA"/>
</dbReference>
<dbReference type="InterPro" id="IPR023753">
    <property type="entry name" value="FAD/NAD-binding_dom"/>
</dbReference>
<feature type="domain" description="FAD/NAD(P)-binding" evidence="9">
    <location>
        <begin position="3"/>
        <end position="152"/>
    </location>
</feature>
<dbReference type="PIRSF" id="PIRSF000362">
    <property type="entry name" value="FNR"/>
    <property type="match status" value="1"/>
</dbReference>
<dbReference type="RefSeq" id="WP_259866360.1">
    <property type="nucleotide sequence ID" value="NZ_BAAAST010000004.1"/>
</dbReference>
<evidence type="ECO:0000313" key="11">
    <source>
        <dbReference type="Proteomes" id="UP001059617"/>
    </source>
</evidence>
<dbReference type="Gene3D" id="3.40.50.720">
    <property type="entry name" value="NAD(P)-binding Rossmann-like Domain"/>
    <property type="match status" value="1"/>
</dbReference>
<accession>A0ABY5WC28</accession>
<organism evidence="10 11">
    <name type="scientific">Dactylosporangium fulvum</name>
    <dbReference type="NCBI Taxonomy" id="53359"/>
    <lineage>
        <taxon>Bacteria</taxon>
        <taxon>Bacillati</taxon>
        <taxon>Actinomycetota</taxon>
        <taxon>Actinomycetes</taxon>
        <taxon>Micromonosporales</taxon>
        <taxon>Micromonosporaceae</taxon>
        <taxon>Dactylosporangium</taxon>
    </lineage>
</organism>
<keyword evidence="6" id="KW-0521">NADP</keyword>
<dbReference type="Proteomes" id="UP001059617">
    <property type="component" value="Chromosome"/>
</dbReference>